<dbReference type="RefSeq" id="XP_033582469.1">
    <property type="nucleotide sequence ID" value="XM_033719148.1"/>
</dbReference>
<dbReference type="GO" id="GO:0140662">
    <property type="term" value="F:ATP-dependent protein folding chaperone"/>
    <property type="evidence" value="ECO:0007669"/>
    <property type="project" value="InterPro"/>
</dbReference>
<accession>A0A6A6Z5M5</accession>
<dbReference type="FunFam" id="3.30.30.30:FF:000003">
    <property type="entry name" value="Heat shock protein 9"/>
    <property type="match status" value="1"/>
</dbReference>
<proteinExistence type="inferred from homology"/>
<dbReference type="AlphaFoldDB" id="A0A6A6Z5M5"/>
<dbReference type="Gene3D" id="3.30.420.40">
    <property type="match status" value="1"/>
</dbReference>
<reference evidence="6" key="2">
    <citation type="submission" date="2020-04" db="EMBL/GenBank/DDBJ databases">
        <authorList>
            <consortium name="NCBI Genome Project"/>
        </authorList>
    </citation>
    <scope>NUCLEOTIDE SEQUENCE</scope>
    <source>
        <strain evidence="6">CBS 304.34</strain>
    </source>
</reference>
<keyword evidence="3" id="KW-0067">ATP-binding</keyword>
<dbReference type="Proteomes" id="UP000504636">
    <property type="component" value="Unplaced"/>
</dbReference>
<dbReference type="OrthoDB" id="2401965at2759"/>
<dbReference type="PRINTS" id="PR00301">
    <property type="entry name" value="HEATSHOCK70"/>
</dbReference>
<organism evidence="4">
    <name type="scientific">Mytilinidion resinicola</name>
    <dbReference type="NCBI Taxonomy" id="574789"/>
    <lineage>
        <taxon>Eukaryota</taxon>
        <taxon>Fungi</taxon>
        <taxon>Dikarya</taxon>
        <taxon>Ascomycota</taxon>
        <taxon>Pezizomycotina</taxon>
        <taxon>Dothideomycetes</taxon>
        <taxon>Pleosporomycetidae</taxon>
        <taxon>Mytilinidiales</taxon>
        <taxon>Mytilinidiaceae</taxon>
        <taxon>Mytilinidion</taxon>
    </lineage>
</organism>
<name>A0A6A6Z5M5_9PEZI</name>
<dbReference type="GeneID" id="54460041"/>
<keyword evidence="5" id="KW-1185">Reference proteome</keyword>
<evidence type="ECO:0000313" key="4">
    <source>
        <dbReference type="EMBL" id="KAF2815505.1"/>
    </source>
</evidence>
<dbReference type="FunFam" id="3.30.420.40:FF:000028">
    <property type="entry name" value="heat shock 70 kDa protein-like"/>
    <property type="match status" value="1"/>
</dbReference>
<gene>
    <name evidence="4 6" type="ORF">BDZ99DRAFT_459355</name>
</gene>
<protein>
    <submittedName>
        <fullName evidence="4 6">Heat shock protein 70</fullName>
    </submittedName>
</protein>
<dbReference type="InterPro" id="IPR013126">
    <property type="entry name" value="Hsp_70_fam"/>
</dbReference>
<dbReference type="Pfam" id="PF00012">
    <property type="entry name" value="HSP70"/>
    <property type="match status" value="1"/>
</dbReference>
<dbReference type="SUPFAM" id="SSF53067">
    <property type="entry name" value="Actin-like ATPase domain"/>
    <property type="match status" value="2"/>
</dbReference>
<dbReference type="EMBL" id="MU003694">
    <property type="protein sequence ID" value="KAF2815505.1"/>
    <property type="molecule type" value="Genomic_DNA"/>
</dbReference>
<sequence>MRFIGRKFADPEVQYDLRHSSMRIIAIHGKPAFQVEYRGETKYLKPEEIIAMIIARVKENTEAYLGSQPKGAIFTIPAYFNQSQRQSIRDAAHIAGMDVYNFFSAPAAASLDYVFSEVRTGQQNVLFVDVGAGTVSVMLSTIEQEIGEGIIEVQATAGDLHLGGEDFDIRIMNRMIQRFKRKTGHDITVSARKAHLEIDSLYSDINFH</sequence>
<evidence type="ECO:0000256" key="2">
    <source>
        <dbReference type="ARBA" id="ARBA00022741"/>
    </source>
</evidence>
<evidence type="ECO:0000313" key="5">
    <source>
        <dbReference type="Proteomes" id="UP000504636"/>
    </source>
</evidence>
<dbReference type="GO" id="GO:0005524">
    <property type="term" value="F:ATP binding"/>
    <property type="evidence" value="ECO:0007669"/>
    <property type="project" value="UniProtKB-KW"/>
</dbReference>
<reference evidence="6" key="3">
    <citation type="submission" date="2025-04" db="UniProtKB">
        <authorList>
            <consortium name="RefSeq"/>
        </authorList>
    </citation>
    <scope>IDENTIFICATION</scope>
    <source>
        <strain evidence="6">CBS 304.34</strain>
    </source>
</reference>
<reference evidence="4 6" key="1">
    <citation type="journal article" date="2020" name="Stud. Mycol.">
        <title>101 Dothideomycetes genomes: a test case for predicting lifestyles and emergence of pathogens.</title>
        <authorList>
            <person name="Haridas S."/>
            <person name="Albert R."/>
            <person name="Binder M."/>
            <person name="Bloem J."/>
            <person name="Labutti K."/>
            <person name="Salamov A."/>
            <person name="Andreopoulos B."/>
            <person name="Baker S."/>
            <person name="Barry K."/>
            <person name="Bills G."/>
            <person name="Bluhm B."/>
            <person name="Cannon C."/>
            <person name="Castanera R."/>
            <person name="Culley D."/>
            <person name="Daum C."/>
            <person name="Ezra D."/>
            <person name="Gonzalez J."/>
            <person name="Henrissat B."/>
            <person name="Kuo A."/>
            <person name="Liang C."/>
            <person name="Lipzen A."/>
            <person name="Lutzoni F."/>
            <person name="Magnuson J."/>
            <person name="Mondo S."/>
            <person name="Nolan M."/>
            <person name="Ohm R."/>
            <person name="Pangilinan J."/>
            <person name="Park H.-J."/>
            <person name="Ramirez L."/>
            <person name="Alfaro M."/>
            <person name="Sun H."/>
            <person name="Tritt A."/>
            <person name="Yoshinaga Y."/>
            <person name="Zwiers L.-H."/>
            <person name="Turgeon B."/>
            <person name="Goodwin S."/>
            <person name="Spatafora J."/>
            <person name="Crous P."/>
            <person name="Grigoriev I."/>
        </authorList>
    </citation>
    <scope>NUCLEOTIDE SEQUENCE</scope>
    <source>
        <strain evidence="4 6">CBS 304.34</strain>
    </source>
</reference>
<dbReference type="InterPro" id="IPR043129">
    <property type="entry name" value="ATPase_NBD"/>
</dbReference>
<comment type="similarity">
    <text evidence="1">Belongs to the heat shock protein 70 family.</text>
</comment>
<keyword evidence="4 6" id="KW-0346">Stress response</keyword>
<dbReference type="PANTHER" id="PTHR19375">
    <property type="entry name" value="HEAT SHOCK PROTEIN 70KDA"/>
    <property type="match status" value="1"/>
</dbReference>
<keyword evidence="2" id="KW-0547">Nucleotide-binding</keyword>
<evidence type="ECO:0000313" key="6">
    <source>
        <dbReference type="RefSeq" id="XP_033582469.1"/>
    </source>
</evidence>
<evidence type="ECO:0000256" key="1">
    <source>
        <dbReference type="ARBA" id="ARBA00007381"/>
    </source>
</evidence>
<evidence type="ECO:0000256" key="3">
    <source>
        <dbReference type="ARBA" id="ARBA00022840"/>
    </source>
</evidence>